<dbReference type="RefSeq" id="WP_085511800.1">
    <property type="nucleotide sequence ID" value="NZ_FXAP01000003.1"/>
</dbReference>
<reference evidence="4 5" key="1">
    <citation type="submission" date="2018-11" db="EMBL/GenBank/DDBJ databases">
        <title>Sequencing the genomes of 1000 actinobacteria strains.</title>
        <authorList>
            <person name="Klenk H.-P."/>
        </authorList>
    </citation>
    <scope>NUCLEOTIDE SEQUENCE [LARGE SCALE GENOMIC DNA]</scope>
    <source>
        <strain evidence="4 5">DSM 14012</strain>
    </source>
</reference>
<evidence type="ECO:0000259" key="3">
    <source>
        <dbReference type="Pfam" id="PF07987"/>
    </source>
</evidence>
<evidence type="ECO:0000256" key="1">
    <source>
        <dbReference type="SAM" id="Phobius"/>
    </source>
</evidence>
<dbReference type="InterPro" id="IPR038507">
    <property type="entry name" value="YcnI-like_sf"/>
</dbReference>
<organism evidence="4 5">
    <name type="scientific">Plantibacter flavus</name>
    <dbReference type="NCBI Taxonomy" id="150123"/>
    <lineage>
        <taxon>Bacteria</taxon>
        <taxon>Bacillati</taxon>
        <taxon>Actinomycetota</taxon>
        <taxon>Actinomycetes</taxon>
        <taxon>Micrococcales</taxon>
        <taxon>Microbacteriaceae</taxon>
        <taxon>Plantibacter</taxon>
    </lineage>
</organism>
<gene>
    <name evidence="4" type="ORF">EDD42_0788</name>
</gene>
<keyword evidence="1" id="KW-0812">Transmembrane</keyword>
<keyword evidence="2" id="KW-0732">Signal</keyword>
<name>A0A3N2BZP8_9MICO</name>
<evidence type="ECO:0000313" key="5">
    <source>
        <dbReference type="Proteomes" id="UP000266915"/>
    </source>
</evidence>
<feature type="signal peptide" evidence="2">
    <location>
        <begin position="1"/>
        <end position="37"/>
    </location>
</feature>
<feature type="transmembrane region" description="Helical" evidence="1">
    <location>
        <begin position="221"/>
        <end position="244"/>
    </location>
</feature>
<dbReference type="Gene3D" id="2.60.40.2230">
    <property type="entry name" value="Uncharacterised protein YcnI-like PF07987, DUF1775"/>
    <property type="match status" value="1"/>
</dbReference>
<keyword evidence="1" id="KW-0472">Membrane</keyword>
<protein>
    <submittedName>
        <fullName evidence="4">Uncharacterized protein YcnI</fullName>
    </submittedName>
</protein>
<proteinExistence type="predicted"/>
<accession>A0A3N2BZP8</accession>
<dbReference type="InterPro" id="IPR012533">
    <property type="entry name" value="YcnI-copper_dom"/>
</dbReference>
<dbReference type="AlphaFoldDB" id="A0A3N2BZP8"/>
<keyword evidence="5" id="KW-1185">Reference proteome</keyword>
<evidence type="ECO:0000256" key="2">
    <source>
        <dbReference type="SAM" id="SignalP"/>
    </source>
</evidence>
<dbReference type="EMBL" id="RKHL01000001">
    <property type="protein sequence ID" value="ROR80745.1"/>
    <property type="molecule type" value="Genomic_DNA"/>
</dbReference>
<keyword evidence="1" id="KW-1133">Transmembrane helix</keyword>
<dbReference type="CDD" id="cd08545">
    <property type="entry name" value="YcnI_like"/>
    <property type="match status" value="1"/>
</dbReference>
<dbReference type="Proteomes" id="UP000266915">
    <property type="component" value="Unassembled WGS sequence"/>
</dbReference>
<dbReference type="Pfam" id="PF07987">
    <property type="entry name" value="DUF1775"/>
    <property type="match status" value="1"/>
</dbReference>
<sequence length="255" mass="25739">MNATTPRPTFRKPAVLGAVAIGAGALLAVGAPLAASAHVSVTPTSTAAGSYTVLSFAVGHGCDGSPTTSLSFEIPEEINAVTPTVNPNWTIDKQMAPLAKPITDSHGEQLAERVGTVVYTAKTPLADGYRDTVSFQVQLPADAEGKTLVFPVTQTCEVGQTDWTDVAKDGQTEDDLESPAPVVVVTAAEAGDHHGGAAMDDDGDGDHTEAAAATDAGTTDVLGRVLGIAGLVVGAAGIVIAASARRAASDAKRQA</sequence>
<comment type="caution">
    <text evidence="4">The sequence shown here is derived from an EMBL/GenBank/DDBJ whole genome shotgun (WGS) entry which is preliminary data.</text>
</comment>
<evidence type="ECO:0000313" key="4">
    <source>
        <dbReference type="EMBL" id="ROR80745.1"/>
    </source>
</evidence>
<feature type="chain" id="PRO_5018529422" evidence="2">
    <location>
        <begin position="38"/>
        <end position="255"/>
    </location>
</feature>
<feature type="domain" description="YncI copper-binding" evidence="3">
    <location>
        <begin position="38"/>
        <end position="184"/>
    </location>
</feature>